<feature type="region of interest" description="Disordered" evidence="1">
    <location>
        <begin position="162"/>
        <end position="191"/>
    </location>
</feature>
<sequence>MADKAIAKGNKGVCILFSKAEWLEMRKQYYCKWGLKHSLKAFKNKMTGLKGRFQGFKKLVEESNGTRWDPVLKTVVASHSWWDDYLKKNPKAKRFRNEGCPEYEKLQLILGGTIVVNNLEVTTDHNTSFPFTEDGLNERISENIPSRPSHTVLSGRISKEDGARVDVQDQNRSRSRSPINSTRYESRDSGGSELCDALKKMAEVSQARTTMTNKYTISECMKILDSMAVDVEDRTYMRALKLLQEKGWREAFICMPLTRRKGWLQSIEDGDI</sequence>
<evidence type="ECO:0000313" key="4">
    <source>
        <dbReference type="Proteomes" id="UP000230069"/>
    </source>
</evidence>
<dbReference type="STRING" id="218851.A0A2G5ENG3"/>
<name>A0A2G5ENG3_AQUCA</name>
<dbReference type="InterPro" id="IPR045026">
    <property type="entry name" value="LIMYB"/>
</dbReference>
<proteinExistence type="predicted"/>
<evidence type="ECO:0000313" key="3">
    <source>
        <dbReference type="EMBL" id="PIA57231.1"/>
    </source>
</evidence>
<dbReference type="PANTHER" id="PTHR47584">
    <property type="match status" value="1"/>
</dbReference>
<dbReference type="PANTHER" id="PTHR47584:SF14">
    <property type="entry name" value="L10-INTERACTING MYB DOMAIN-CONTAINING PROTEIN-LIKE"/>
    <property type="match status" value="1"/>
</dbReference>
<keyword evidence="4" id="KW-1185">Reference proteome</keyword>
<feature type="compositionally biased region" description="Basic and acidic residues" evidence="1">
    <location>
        <begin position="162"/>
        <end position="172"/>
    </location>
</feature>
<dbReference type="InterPro" id="IPR024752">
    <property type="entry name" value="Myb/SANT-like_dom"/>
</dbReference>
<accession>A0A2G5ENG3</accession>
<feature type="domain" description="Myb/SANT-like" evidence="2">
    <location>
        <begin position="6"/>
        <end position="85"/>
    </location>
</feature>
<reference evidence="3 4" key="1">
    <citation type="submission" date="2017-09" db="EMBL/GenBank/DDBJ databases">
        <title>WGS assembly of Aquilegia coerulea Goldsmith.</title>
        <authorList>
            <person name="Hodges S."/>
            <person name="Kramer E."/>
            <person name="Nordborg M."/>
            <person name="Tomkins J."/>
            <person name="Borevitz J."/>
            <person name="Derieg N."/>
            <person name="Yan J."/>
            <person name="Mihaltcheva S."/>
            <person name="Hayes R.D."/>
            <person name="Rokhsar D."/>
        </authorList>
    </citation>
    <scope>NUCLEOTIDE SEQUENCE [LARGE SCALE GENOMIC DNA]</scope>
    <source>
        <strain evidence="4">cv. Goldsmith</strain>
    </source>
</reference>
<gene>
    <name evidence="3" type="ORF">AQUCO_00600160v1</name>
</gene>
<dbReference type="OrthoDB" id="686198at2759"/>
<dbReference type="AlphaFoldDB" id="A0A2G5ENG3"/>
<dbReference type="Pfam" id="PF12776">
    <property type="entry name" value="Myb_DNA-bind_3"/>
    <property type="match status" value="1"/>
</dbReference>
<dbReference type="Proteomes" id="UP000230069">
    <property type="component" value="Unassembled WGS sequence"/>
</dbReference>
<dbReference type="EMBL" id="KZ305023">
    <property type="protein sequence ID" value="PIA57231.1"/>
    <property type="molecule type" value="Genomic_DNA"/>
</dbReference>
<protein>
    <recommendedName>
        <fullName evidence="2">Myb/SANT-like domain-containing protein</fullName>
    </recommendedName>
</protein>
<evidence type="ECO:0000256" key="1">
    <source>
        <dbReference type="SAM" id="MobiDB-lite"/>
    </source>
</evidence>
<evidence type="ECO:0000259" key="2">
    <source>
        <dbReference type="Pfam" id="PF12776"/>
    </source>
</evidence>
<dbReference type="InParanoid" id="A0A2G5ENG3"/>
<organism evidence="3 4">
    <name type="scientific">Aquilegia coerulea</name>
    <name type="common">Rocky mountain columbine</name>
    <dbReference type="NCBI Taxonomy" id="218851"/>
    <lineage>
        <taxon>Eukaryota</taxon>
        <taxon>Viridiplantae</taxon>
        <taxon>Streptophyta</taxon>
        <taxon>Embryophyta</taxon>
        <taxon>Tracheophyta</taxon>
        <taxon>Spermatophyta</taxon>
        <taxon>Magnoliopsida</taxon>
        <taxon>Ranunculales</taxon>
        <taxon>Ranunculaceae</taxon>
        <taxon>Thalictroideae</taxon>
        <taxon>Aquilegia</taxon>
    </lineage>
</organism>